<dbReference type="EC" id="1.8.1.2" evidence="5"/>
<dbReference type="GO" id="GO:0000103">
    <property type="term" value="P:sulfate assimilation"/>
    <property type="evidence" value="ECO:0007669"/>
    <property type="project" value="UniProtKB-ARBA"/>
</dbReference>
<dbReference type="Pfam" id="PF17147">
    <property type="entry name" value="PFOR_II"/>
    <property type="match status" value="1"/>
</dbReference>
<evidence type="ECO:0000256" key="12">
    <source>
        <dbReference type="ARBA" id="ARBA00023014"/>
    </source>
</evidence>
<dbReference type="InterPro" id="IPR033412">
    <property type="entry name" value="PFOR_II"/>
</dbReference>
<dbReference type="GO" id="GO:0050311">
    <property type="term" value="F:sulfite reductase (ferredoxin) activity"/>
    <property type="evidence" value="ECO:0007669"/>
    <property type="project" value="TreeGrafter"/>
</dbReference>
<dbReference type="InterPro" id="IPR006066">
    <property type="entry name" value="NO2/SO3_Rdtase_FeS/sirohaem_BS"/>
</dbReference>
<dbReference type="GO" id="GO:0051539">
    <property type="term" value="F:4 iron, 4 sulfur cluster binding"/>
    <property type="evidence" value="ECO:0007669"/>
    <property type="project" value="UniProtKB-KW"/>
</dbReference>
<dbReference type="SUPFAM" id="SSF52518">
    <property type="entry name" value="Thiamin diphosphate-binding fold (THDP-binding)"/>
    <property type="match status" value="2"/>
</dbReference>
<organism evidence="15 16">
    <name type="scientific">Phytophthora palmivora</name>
    <dbReference type="NCBI Taxonomy" id="4796"/>
    <lineage>
        <taxon>Eukaryota</taxon>
        <taxon>Sar</taxon>
        <taxon>Stramenopiles</taxon>
        <taxon>Oomycota</taxon>
        <taxon>Peronosporomycetes</taxon>
        <taxon>Peronosporales</taxon>
        <taxon>Peronosporaceae</taxon>
        <taxon>Phytophthora</taxon>
    </lineage>
</organism>
<feature type="domain" description="Flavodoxin-like" evidence="14">
    <location>
        <begin position="760"/>
        <end position="990"/>
    </location>
</feature>
<dbReference type="GO" id="GO:0004783">
    <property type="term" value="F:sulfite reductase (NADPH) activity"/>
    <property type="evidence" value="ECO:0007669"/>
    <property type="project" value="UniProtKB-EC"/>
</dbReference>
<dbReference type="NCBIfam" id="NF010029">
    <property type="entry name" value="PRK13504.1"/>
    <property type="match status" value="1"/>
</dbReference>
<dbReference type="InterPro" id="IPR008254">
    <property type="entry name" value="Flavodoxin/NO_synth"/>
</dbReference>
<dbReference type="SUPFAM" id="SSF55124">
    <property type="entry name" value="Nitrite/Sulfite reductase N-terminal domain-like"/>
    <property type="match status" value="2"/>
</dbReference>
<dbReference type="PRINTS" id="PR00369">
    <property type="entry name" value="FLAVODOXIN"/>
</dbReference>
<dbReference type="GO" id="GO:0010181">
    <property type="term" value="F:FMN binding"/>
    <property type="evidence" value="ECO:0007669"/>
    <property type="project" value="InterPro"/>
</dbReference>
<dbReference type="InterPro" id="IPR045169">
    <property type="entry name" value="NO2/SO3_Rdtase_4Fe4S_prot"/>
</dbReference>
<dbReference type="InterPro" id="IPR001094">
    <property type="entry name" value="Flavdoxin-like"/>
</dbReference>
<evidence type="ECO:0000256" key="6">
    <source>
        <dbReference type="ARBA" id="ARBA00022485"/>
    </source>
</evidence>
<evidence type="ECO:0000256" key="13">
    <source>
        <dbReference type="ARBA" id="ARBA00052219"/>
    </source>
</evidence>
<keyword evidence="6" id="KW-0004">4Fe-4S</keyword>
<evidence type="ECO:0000256" key="2">
    <source>
        <dbReference type="ARBA" id="ARBA00001966"/>
    </source>
</evidence>
<keyword evidence="9" id="KW-0521">NADP</keyword>
<dbReference type="GO" id="GO:0009337">
    <property type="term" value="C:sulfite reductase complex (NADPH)"/>
    <property type="evidence" value="ECO:0007669"/>
    <property type="project" value="TreeGrafter"/>
</dbReference>
<dbReference type="GO" id="GO:0020037">
    <property type="term" value="F:heme binding"/>
    <property type="evidence" value="ECO:0007669"/>
    <property type="project" value="InterPro"/>
</dbReference>
<dbReference type="InterPro" id="IPR036136">
    <property type="entry name" value="Nit/Sulf_reduc_fer-like_dom_sf"/>
</dbReference>
<dbReference type="InterPro" id="IPR029061">
    <property type="entry name" value="THDP-binding"/>
</dbReference>
<evidence type="ECO:0000256" key="4">
    <source>
        <dbReference type="ARBA" id="ARBA00010429"/>
    </source>
</evidence>
<dbReference type="Pfam" id="PF01855">
    <property type="entry name" value="POR_N"/>
    <property type="match status" value="1"/>
</dbReference>
<dbReference type="CDD" id="cd07034">
    <property type="entry name" value="TPP_PYR_PFOR_IOR-alpha_like"/>
    <property type="match status" value="1"/>
</dbReference>
<evidence type="ECO:0000256" key="11">
    <source>
        <dbReference type="ARBA" id="ARBA00023004"/>
    </source>
</evidence>
<keyword evidence="8" id="KW-0479">Metal-binding</keyword>
<evidence type="ECO:0000259" key="14">
    <source>
        <dbReference type="PROSITE" id="PS50902"/>
    </source>
</evidence>
<dbReference type="InterPro" id="IPR002880">
    <property type="entry name" value="Pyrv_Fd/Flavodoxin_OxRdtase_N"/>
</dbReference>
<dbReference type="PROSITE" id="PS50902">
    <property type="entry name" value="FLAVODOXIN_LIKE"/>
    <property type="match status" value="1"/>
</dbReference>
<dbReference type="InterPro" id="IPR006067">
    <property type="entry name" value="NO2/SO3_Rdtase_4Fe4S_dom"/>
</dbReference>
<keyword evidence="11" id="KW-0408">Iron</keyword>
<dbReference type="PRINTS" id="PR00397">
    <property type="entry name" value="SIROHAEM"/>
</dbReference>
<dbReference type="FunFam" id="3.40.50.920:FF:000007">
    <property type="entry name" value="Pyruvate:ferredoxin (Flavodoxin) oxidoreductase"/>
    <property type="match status" value="1"/>
</dbReference>
<dbReference type="Pfam" id="PF01077">
    <property type="entry name" value="NIR_SIR"/>
    <property type="match status" value="1"/>
</dbReference>
<reference evidence="15 16" key="1">
    <citation type="journal article" date="2017" name="Genome Biol. Evol.">
        <title>Phytophthora megakarya and P. palmivora, closely related causal agents of cacao black pod rot, underwent increases in genome sizes and gene numbers by different mechanisms.</title>
        <authorList>
            <person name="Ali S.S."/>
            <person name="Shao J."/>
            <person name="Lary D.J."/>
            <person name="Kronmiller B."/>
            <person name="Shen D."/>
            <person name="Strem M.D."/>
            <person name="Amoako-Attah I."/>
            <person name="Akrofi A.Y."/>
            <person name="Begoude B.A."/>
            <person name="Ten Hoopen G.M."/>
            <person name="Coulibaly K."/>
            <person name="Kebe B.I."/>
            <person name="Melnick R.L."/>
            <person name="Guiltinan M.J."/>
            <person name="Tyler B.M."/>
            <person name="Meinhardt L.W."/>
            <person name="Bailey B.A."/>
        </authorList>
    </citation>
    <scope>NUCLEOTIDE SEQUENCE [LARGE SCALE GENOMIC DNA]</scope>
    <source>
        <strain evidence="16">sbr112.9</strain>
    </source>
</reference>
<dbReference type="PROSITE" id="PS00365">
    <property type="entry name" value="NIR_SIR"/>
    <property type="match status" value="1"/>
</dbReference>
<evidence type="ECO:0000256" key="7">
    <source>
        <dbReference type="ARBA" id="ARBA00022617"/>
    </source>
</evidence>
<comment type="similarity">
    <text evidence="4">Belongs to the nitrite and sulfite reductase 4Fe-4S domain family.</text>
</comment>
<accession>A0A2P4XVP2</accession>
<dbReference type="Gene3D" id="3.30.413.10">
    <property type="entry name" value="Sulfite Reductase Hemoprotein, domain 1"/>
    <property type="match status" value="2"/>
</dbReference>
<keyword evidence="16" id="KW-1185">Reference proteome</keyword>
<dbReference type="OrthoDB" id="1688044at2759"/>
<dbReference type="FunFam" id="3.30.413.10:FF:000004">
    <property type="entry name" value="Sulfite reductase [NADPH] hemoprotein beta-component"/>
    <property type="match status" value="1"/>
</dbReference>
<dbReference type="Gene3D" id="3.40.50.920">
    <property type="match status" value="1"/>
</dbReference>
<keyword evidence="12" id="KW-0411">Iron-sulfur</keyword>
<comment type="cofactor">
    <cofactor evidence="1">
        <name>siroheme</name>
        <dbReference type="ChEBI" id="CHEBI:60052"/>
    </cofactor>
</comment>
<dbReference type="InterPro" id="IPR005117">
    <property type="entry name" value="NiRdtase/SiRdtase_haem-b_fer"/>
</dbReference>
<dbReference type="SUPFAM" id="SSF52922">
    <property type="entry name" value="TK C-terminal domain-like"/>
    <property type="match status" value="1"/>
</dbReference>
<name>A0A2P4XVP2_9STRA</name>
<evidence type="ECO:0000256" key="1">
    <source>
        <dbReference type="ARBA" id="ARBA00001929"/>
    </source>
</evidence>
<evidence type="ECO:0000313" key="15">
    <source>
        <dbReference type="EMBL" id="POM69529.1"/>
    </source>
</evidence>
<dbReference type="FunFam" id="3.30.413.10:FF:000003">
    <property type="entry name" value="Sulfite reductase [NADPH] hemoprotein beta-component"/>
    <property type="match status" value="1"/>
</dbReference>
<evidence type="ECO:0000256" key="10">
    <source>
        <dbReference type="ARBA" id="ARBA00023002"/>
    </source>
</evidence>
<evidence type="ECO:0000256" key="8">
    <source>
        <dbReference type="ARBA" id="ARBA00022723"/>
    </source>
</evidence>
<dbReference type="GO" id="GO:0046872">
    <property type="term" value="F:metal ion binding"/>
    <property type="evidence" value="ECO:0007669"/>
    <property type="project" value="UniProtKB-KW"/>
</dbReference>
<dbReference type="InterPro" id="IPR009014">
    <property type="entry name" value="Transketo_C/PFOR_II"/>
</dbReference>
<comment type="catalytic activity">
    <reaction evidence="13">
        <text>hydrogen sulfide + 3 NADP(+) + 3 H2O = sulfite + 3 NADPH + 4 H(+)</text>
        <dbReference type="Rhea" id="RHEA:13801"/>
        <dbReference type="ChEBI" id="CHEBI:15377"/>
        <dbReference type="ChEBI" id="CHEBI:15378"/>
        <dbReference type="ChEBI" id="CHEBI:17359"/>
        <dbReference type="ChEBI" id="CHEBI:29919"/>
        <dbReference type="ChEBI" id="CHEBI:57783"/>
        <dbReference type="ChEBI" id="CHEBI:58349"/>
        <dbReference type="EC" id="1.8.1.2"/>
    </reaction>
</comment>
<dbReference type="Pfam" id="PF03460">
    <property type="entry name" value="NIR_SIR_ferr"/>
    <property type="match status" value="2"/>
</dbReference>
<protein>
    <recommendedName>
        <fullName evidence="5">assimilatory sulfite reductase (NADPH)</fullName>
        <ecNumber evidence="5">1.8.1.2</ecNumber>
    </recommendedName>
</protein>
<keyword evidence="10" id="KW-0560">Oxidoreductase</keyword>
<dbReference type="InterPro" id="IPR045854">
    <property type="entry name" value="NO2/SO3_Rdtase_4Fe4S_sf"/>
</dbReference>
<comment type="pathway">
    <text evidence="3">Sulfur metabolism; hydrogen sulfide biosynthesis; hydrogen sulfide from sulfite (NADPH route): step 1/1.</text>
</comment>
<dbReference type="Proteomes" id="UP000237271">
    <property type="component" value="Unassembled WGS sequence"/>
</dbReference>
<comment type="cofactor">
    <cofactor evidence="2">
        <name>[4Fe-4S] cluster</name>
        <dbReference type="ChEBI" id="CHEBI:49883"/>
    </cofactor>
</comment>
<dbReference type="EMBL" id="NCKW01007853">
    <property type="protein sequence ID" value="POM69529.1"/>
    <property type="molecule type" value="Genomic_DNA"/>
</dbReference>
<dbReference type="Gene3D" id="3.40.50.360">
    <property type="match status" value="2"/>
</dbReference>
<keyword evidence="7" id="KW-0349">Heme</keyword>
<evidence type="ECO:0000313" key="16">
    <source>
        <dbReference type="Proteomes" id="UP000237271"/>
    </source>
</evidence>
<comment type="caution">
    <text evidence="15">The sequence shown here is derived from an EMBL/GenBank/DDBJ whole genome shotgun (WGS) entry which is preliminary data.</text>
</comment>
<proteinExistence type="inferred from homology"/>
<sequence length="1578" mass="175590">MSPQHSAAVEEAVSHVAYALSDFSYLVQPVPFGSALERYIVSARRNVFDQVGKVEESSAGQELIERAYAAAARGQFVTLFASSPSALLQMVPAMYKLSSAQLPAVIHVVAREHSDLMAVRQTGFVILNSLNATETEDMALLAHVASLRANVPFLHVYDGEMAHNDLEQQVAASSSKFHNALVDYEYLANLIGLKNASEAPEFRQIVLNKSGVVGNADEAELYFQVSPECIAKYNAVPEVVEDVIKQVFAKKGYQLFEYYGHPEAEQVLVVMGTASSVVKDAVASLYTNWKAKVGVISVRLFRPWSSKTFLTVVPATATKFAVLDRMDDATNVGEPLFMDVLGSFQSEEWQNKPVPSVIGGKYAFNVSESVFDVVTARTLVEELAADKLQNGFVVASPTAEEEFSAKKTTTTQLVSSYVSSKDGFEAPYVKMLLQLFEKRAVIANLVRSETVWKSQDKTAGASVSLENGEFGFGVHLGILAKRQELKDKVKSLVSGDHAKSIVSQRLLECFVQWSEKQTKHDELANEITILLENEQHHGGVLGDIYALKQYFAPLSQWILGSEEFSRDVGASGVHQVLASGENVNLLILDTEPMNAVSKSNRKRDLGLYAMQYGNAYVASVALYDSYSQVLRALNEADAFDGPSIVLAYAPSSNNMEQETKEAVTSGYWPLYRYNPLLEDVEGEKAFSLESPSIKKDLLTFLQRNNQLSLFAKQALTTPTAASVSEKYEQIGQQALKTSFEALLNGFGGQQQEPWQVDTKLWLLVGSDNGHADEFASKLEEDALNFGLKNVEKMDMNEMTIDQLLDEANDENAYVVFVCSTAGQGEFPSNGKEFWGELSGFSSTLPLQYAVFGMGDSLYWPREDLKNVEKMDMNEMTIDQLLDEANDENAYVVFVCSTAGQGEFPSNGKEFWGELSGFSSTLPLQYAVFGMGDSLYWPREDEKHYFCKAPTDLDAKLSELGAKRVVDLGKGDDQDEDGPMTQFELWKPQLWEQIGIPADVVSLHQGTKKKQRTNEEIKQQSNYLRGTLVEGLEDRTTKALAADDTQLTKFHGIYQQDDRDLREQMRLEKKEKAFCFMIRVRVPGGVSTAQQYLMIDELADSHANGNIKLSTRQAYQLQGILKWNLKPIVQGINRVLMDSLAACGDVNRNVMATVNPSCSVETHQEILDIAREISAHLTPKTSAYHEIWLDKKMVAGGEVKDFEPFYGEAYLPRKFKIAMAIPPANDVDVYANCLGFIAILEKDKLVGFNVTVGGGMGMTHNNQKTYPRLADVMAFCTPDQCKDVAEKVMVLQRDFGDRVNRKHARFKYTVEDHGLEWIRAETEKRLGYKLQEPRKFKFHSNGDRFGWIKNSHGKYHYGMYVEGGRIKDTKESGIRSGLRELAKTFPHVEFHLTGNQNLSLGNISEEDIPQIKALMEKYKFGNDNYSGMRLNSIACAALPMCGLAFAEAERYLPSLITKIEDMLEANGLRDDAIVIRMTGCPNGCGRPYLGEIGFVGRSPGIYNMYLGAGFAGDRLNKLYKEAVDEAQILEELEPIIKDYAENRDQGEKFGDYVTRAGYVKACRAAPLIENRAPGEDFHA</sequence>
<dbReference type="Gene3D" id="3.40.50.970">
    <property type="match status" value="2"/>
</dbReference>
<dbReference type="SUPFAM" id="SSF56014">
    <property type="entry name" value="Nitrite and sulphite reductase 4Fe-4S domain-like"/>
    <property type="match status" value="2"/>
</dbReference>
<dbReference type="SUPFAM" id="SSF52218">
    <property type="entry name" value="Flavoproteins"/>
    <property type="match status" value="2"/>
</dbReference>
<evidence type="ECO:0000256" key="3">
    <source>
        <dbReference type="ARBA" id="ARBA00004774"/>
    </source>
</evidence>
<gene>
    <name evidence="15" type="ORF">PHPALM_14177</name>
</gene>
<dbReference type="PANTHER" id="PTHR11493">
    <property type="entry name" value="SULFITE REDUCTASE [NADPH] SUBUNIT BETA-RELATED"/>
    <property type="match status" value="1"/>
</dbReference>
<evidence type="ECO:0000256" key="9">
    <source>
        <dbReference type="ARBA" id="ARBA00022857"/>
    </source>
</evidence>
<evidence type="ECO:0000256" key="5">
    <source>
        <dbReference type="ARBA" id="ARBA00012604"/>
    </source>
</evidence>
<dbReference type="InterPro" id="IPR029039">
    <property type="entry name" value="Flavoprotein-like_sf"/>
</dbReference>
<dbReference type="PANTHER" id="PTHR11493:SF47">
    <property type="entry name" value="SULFITE REDUCTASE [NADPH] SUBUNIT BETA"/>
    <property type="match status" value="1"/>
</dbReference>
<dbReference type="Pfam" id="PF00258">
    <property type="entry name" value="Flavodoxin_1"/>
    <property type="match status" value="2"/>
</dbReference>